<sequence>MTKKYIPSLINAVLFFFIIVLTISIVQGIIPELEKLQVDGDERLQIEDISEDKSLQVNDISEDKSLQVNDISEDKSLQVNDISEDTGILDAAGNLNLDVHDVREIRASLQEDIKKVYNLMLILEQKTAASKNLINKPNINSQTQHIEWLMSEITAKNEDNERLWQKSHQLQMRLRQLEAELEEVLVADAVLRAEDNHLRQQNNQLRIQLQQLQAKLQYVLGQQEKQHSTVQGKYAKTTTLLPKNLKQPVPLLNTMLNAIICALKNKLSNSITTEEKYGIISSGSNIGKNWNIWVEPSFFCANQQQYKQIQEYSAVINGIFIGANKQLNDRIIIGIIGAYLNLNAQYDSRILKKTKGTIYSLSLGSRYYFKKNLFVQGIIGFANYIGKNKYQYVYTPSAGMNNTSYYGNLIVGYHLISQPKLDLVPFIGIGSTYFGTSNCKLSNNIIIENSCNKTLEGIVGATIKYPIIHNNNNIKVETEFYGFVDYNMLDNCGCIYNTYYQLGTRLDIEYNLIKFGISYNAYLTKKYIAHAGMISIGTNF</sequence>
<dbReference type="Proteomes" id="UP000033616">
    <property type="component" value="Unassembled WGS sequence"/>
</dbReference>
<gene>
    <name evidence="3" type="ORF">OCHUTO_0832</name>
</gene>
<proteinExistence type="predicted"/>
<protein>
    <submittedName>
        <fullName evidence="3">Autotransporter beta-domain protein</fullName>
    </submittedName>
</protein>
<dbReference type="InterPro" id="IPR005546">
    <property type="entry name" value="Autotransporte_beta"/>
</dbReference>
<dbReference type="RefSeq" id="WP_045797450.1">
    <property type="nucleotide sequence ID" value="NZ_LANP01000022.1"/>
</dbReference>
<dbReference type="SUPFAM" id="SSF103515">
    <property type="entry name" value="Autotransporter"/>
    <property type="match status" value="1"/>
</dbReference>
<evidence type="ECO:0000259" key="2">
    <source>
        <dbReference type="SMART" id="SM00869"/>
    </source>
</evidence>
<dbReference type="SMART" id="SM00869">
    <property type="entry name" value="Autotransporter"/>
    <property type="match status" value="1"/>
</dbReference>
<evidence type="ECO:0000256" key="1">
    <source>
        <dbReference type="SAM" id="Coils"/>
    </source>
</evidence>
<dbReference type="AlphaFoldDB" id="A0A0F3MLF4"/>
<feature type="coiled-coil region" evidence="1">
    <location>
        <begin position="160"/>
        <end position="222"/>
    </location>
</feature>
<feature type="domain" description="Autotransporter" evidence="2">
    <location>
        <begin position="289"/>
        <end position="530"/>
    </location>
</feature>
<keyword evidence="1" id="KW-0175">Coiled coil</keyword>
<dbReference type="EMBL" id="LANP01000022">
    <property type="protein sequence ID" value="KJV55439.1"/>
    <property type="molecule type" value="Genomic_DNA"/>
</dbReference>
<dbReference type="Pfam" id="PF03797">
    <property type="entry name" value="Autotransporter"/>
    <property type="match status" value="1"/>
</dbReference>
<comment type="caution">
    <text evidence="3">The sequence shown here is derived from an EMBL/GenBank/DDBJ whole genome shotgun (WGS) entry which is preliminary data.</text>
</comment>
<dbReference type="OrthoDB" id="7161210at2"/>
<evidence type="ECO:0000313" key="4">
    <source>
        <dbReference type="Proteomes" id="UP000033616"/>
    </source>
</evidence>
<evidence type="ECO:0000313" key="3">
    <source>
        <dbReference type="EMBL" id="KJV55439.1"/>
    </source>
</evidence>
<dbReference type="InterPro" id="IPR036709">
    <property type="entry name" value="Autotransporte_beta_dom_sf"/>
</dbReference>
<keyword evidence="4" id="KW-1185">Reference proteome</keyword>
<reference evidence="3 4" key="1">
    <citation type="submission" date="2015-02" db="EMBL/GenBank/DDBJ databases">
        <title>Genome Sequencing of Rickettsiales.</title>
        <authorList>
            <person name="Daugherty S.C."/>
            <person name="Su Q."/>
            <person name="Abolude K."/>
            <person name="Beier-Sexton M."/>
            <person name="Carlyon J.A."/>
            <person name="Carter R."/>
            <person name="Day N.P."/>
            <person name="Dumler S.J."/>
            <person name="Dyachenko V."/>
            <person name="Godinez A."/>
            <person name="Kurtti T.J."/>
            <person name="Lichay M."/>
            <person name="Mullins K.E."/>
            <person name="Ott S."/>
            <person name="Pappas-Brown V."/>
            <person name="Paris D.H."/>
            <person name="Patel P."/>
            <person name="Richards A.L."/>
            <person name="Sadzewicz L."/>
            <person name="Sears K."/>
            <person name="Seidman D."/>
            <person name="Sengamalay N."/>
            <person name="Stenos J."/>
            <person name="Tallon L.J."/>
            <person name="Vincent G."/>
            <person name="Fraser C.M."/>
            <person name="Munderloh U."/>
            <person name="Dunning-Hotopp J.C."/>
        </authorList>
    </citation>
    <scope>NUCLEOTIDE SEQUENCE [LARGE SCALE GENOMIC DNA]</scope>
    <source>
        <strain evidence="3 4">Fuller</strain>
    </source>
</reference>
<accession>A0A0F3MLF4</accession>
<organism evidence="3 4">
    <name type="scientific">Orientia chuto str. Dubai</name>
    <dbReference type="NCBI Taxonomy" id="1359168"/>
    <lineage>
        <taxon>Bacteria</taxon>
        <taxon>Pseudomonadati</taxon>
        <taxon>Pseudomonadota</taxon>
        <taxon>Alphaproteobacteria</taxon>
        <taxon>Rickettsiales</taxon>
        <taxon>Rickettsiaceae</taxon>
        <taxon>Rickettsieae</taxon>
        <taxon>Orientia</taxon>
    </lineage>
</organism>
<dbReference type="PATRIC" id="fig|1359168.3.peg.562"/>
<dbReference type="STRING" id="1359168.OCHUTO_0832"/>
<name>A0A0F3MLF4_9RICK</name>
<dbReference type="Gene3D" id="2.40.128.130">
    <property type="entry name" value="Autotransporter beta-domain"/>
    <property type="match status" value="1"/>
</dbReference>